<reference evidence="3" key="1">
    <citation type="journal article" date="2020" name="Nat. Commun.">
        <title>Genome assembly of wild tea tree DASZ reveals pedigree and selection history of tea varieties.</title>
        <authorList>
            <person name="Zhang W."/>
            <person name="Zhang Y."/>
            <person name="Qiu H."/>
            <person name="Guo Y."/>
            <person name="Wan H."/>
            <person name="Zhang X."/>
            <person name="Scossa F."/>
            <person name="Alseekh S."/>
            <person name="Zhang Q."/>
            <person name="Wang P."/>
            <person name="Xu L."/>
            <person name="Schmidt M.H."/>
            <person name="Jia X."/>
            <person name="Li D."/>
            <person name="Zhu A."/>
            <person name="Guo F."/>
            <person name="Chen W."/>
            <person name="Ni D."/>
            <person name="Usadel B."/>
            <person name="Fernie A.R."/>
            <person name="Wen W."/>
        </authorList>
    </citation>
    <scope>NUCLEOTIDE SEQUENCE [LARGE SCALE GENOMIC DNA]</scope>
    <source>
        <strain evidence="3">cv. G240</strain>
    </source>
</reference>
<evidence type="ECO:0000313" key="3">
    <source>
        <dbReference type="Proteomes" id="UP000593564"/>
    </source>
</evidence>
<keyword evidence="3" id="KW-1185">Reference proteome</keyword>
<dbReference type="EMBL" id="JACBKZ010000007">
    <property type="protein sequence ID" value="KAF5945063.1"/>
    <property type="molecule type" value="Genomic_DNA"/>
</dbReference>
<evidence type="ECO:0000313" key="2">
    <source>
        <dbReference type="EMBL" id="KAF5945063.1"/>
    </source>
</evidence>
<dbReference type="AlphaFoldDB" id="A0A7J7GWB2"/>
<dbReference type="Proteomes" id="UP000593564">
    <property type="component" value="Unassembled WGS sequence"/>
</dbReference>
<proteinExistence type="predicted"/>
<feature type="region of interest" description="Disordered" evidence="1">
    <location>
        <begin position="547"/>
        <end position="567"/>
    </location>
</feature>
<gene>
    <name evidence="2" type="ORF">HYC85_015291</name>
</gene>
<sequence length="655" mass="70497">MNFLLRPAQTAAAAAAAEQPSVSSEYQTDANYVSRNVTTLEGLIAEDSFSENSMMGEDHGEGGADGIGAENGSVMGSSSKGDSSIVENHIDVAEDEGWITIPYKKLPDNWSEASDILSFRSLDRFFVFPGEQVHVLACLSAYKQDTEIITPFKVAEVMSKNGIGKNTKKQNENIGYETDTVSESVEVSPDSHDVDQNGENILKEKIGPQKDISAGESLLRMEDHKRQTQKLLQRFENSHFFVRISESDEPLWSKRSSSEQSLESSEMVAEMFTADSAGTRKTSNSRGSLNAVIDRGSFDASVSGGLARDAVKCCSLSNGDIMNVSPAHAPDIVVYLDAITIVFEEVSKGGTPFSLPIACIEAGNGHSLPNLALRRGEEHSFILKPATSMLKNTKVHGERSSQSLHSQAGSSLCIPTNSSADQYAVLVSCRCNYTESKLFFKQRTSWRPRISRHLMISVASEMSSQNPSPNGRVSQLPVQVLTLQASNLMSEDLTLTVLAPASFTSPPSVLSLNSAPSTPMSPFVGHFESSGKGSGERRISSMLNVSSASLASENQRQSGDGGPRTAAFNEQAVPISDVLPSTDLGCTHLWLQSRVPLGCVPSQSTATVKLELLPLTDGIITLDSLQIDVKEKGMTYIPEHSLKINATSSIATGIM</sequence>
<dbReference type="PANTHER" id="PTHR36034:SF2">
    <property type="entry name" value="EXPRESSED PROTEIN"/>
    <property type="match status" value="1"/>
</dbReference>
<organism evidence="2 3">
    <name type="scientific">Camellia sinensis</name>
    <name type="common">Tea plant</name>
    <name type="synonym">Thea sinensis</name>
    <dbReference type="NCBI Taxonomy" id="4442"/>
    <lineage>
        <taxon>Eukaryota</taxon>
        <taxon>Viridiplantae</taxon>
        <taxon>Streptophyta</taxon>
        <taxon>Embryophyta</taxon>
        <taxon>Tracheophyta</taxon>
        <taxon>Spermatophyta</taxon>
        <taxon>Magnoliopsida</taxon>
        <taxon>eudicotyledons</taxon>
        <taxon>Gunneridae</taxon>
        <taxon>Pentapetalae</taxon>
        <taxon>asterids</taxon>
        <taxon>Ericales</taxon>
        <taxon>Theaceae</taxon>
        <taxon>Camellia</taxon>
    </lineage>
</organism>
<name>A0A7J7GWB2_CAMSI</name>
<accession>A0A7J7GWB2</accession>
<dbReference type="PANTHER" id="PTHR36034">
    <property type="entry name" value="EXPRESSED PROTEIN"/>
    <property type="match status" value="1"/>
</dbReference>
<feature type="compositionally biased region" description="Low complexity" evidence="1">
    <location>
        <begin position="72"/>
        <end position="81"/>
    </location>
</feature>
<feature type="compositionally biased region" description="Polar residues" evidence="1">
    <location>
        <begin position="547"/>
        <end position="558"/>
    </location>
</feature>
<reference evidence="2 3" key="2">
    <citation type="submission" date="2020-07" db="EMBL/GenBank/DDBJ databases">
        <title>Genome assembly of wild tea tree DASZ reveals pedigree and selection history of tea varieties.</title>
        <authorList>
            <person name="Zhang W."/>
        </authorList>
    </citation>
    <scope>NUCLEOTIDE SEQUENCE [LARGE SCALE GENOMIC DNA]</scope>
    <source>
        <strain evidence="3">cv. G240</strain>
        <tissue evidence="2">Leaf</tissue>
    </source>
</reference>
<comment type="caution">
    <text evidence="2">The sequence shown here is derived from an EMBL/GenBank/DDBJ whole genome shotgun (WGS) entry which is preliminary data.</text>
</comment>
<feature type="region of interest" description="Disordered" evidence="1">
    <location>
        <begin position="51"/>
        <end position="81"/>
    </location>
</feature>
<protein>
    <submittedName>
        <fullName evidence="2">Uncharacterized protein</fullName>
    </submittedName>
</protein>
<evidence type="ECO:0000256" key="1">
    <source>
        <dbReference type="SAM" id="MobiDB-lite"/>
    </source>
</evidence>